<dbReference type="OrthoDB" id="3650614at2759"/>
<dbReference type="InterPro" id="IPR036770">
    <property type="entry name" value="Ankyrin_rpt-contain_sf"/>
</dbReference>
<evidence type="ECO:0000256" key="2">
    <source>
        <dbReference type="SAM" id="MobiDB-lite"/>
    </source>
</evidence>
<feature type="region of interest" description="Disordered" evidence="2">
    <location>
        <begin position="598"/>
        <end position="625"/>
    </location>
</feature>
<evidence type="ECO:0000256" key="1">
    <source>
        <dbReference type="PROSITE-ProRule" id="PRU00023"/>
    </source>
</evidence>
<dbReference type="PANTHER" id="PTHR10039">
    <property type="entry name" value="AMELOGENIN"/>
    <property type="match status" value="1"/>
</dbReference>
<dbReference type="InterPro" id="IPR002110">
    <property type="entry name" value="Ankyrin_rpt"/>
</dbReference>
<dbReference type="Proteomes" id="UP000799537">
    <property type="component" value="Unassembled WGS sequence"/>
</dbReference>
<organism evidence="3 4">
    <name type="scientific">Zasmidium cellare ATCC 36951</name>
    <dbReference type="NCBI Taxonomy" id="1080233"/>
    <lineage>
        <taxon>Eukaryota</taxon>
        <taxon>Fungi</taxon>
        <taxon>Dikarya</taxon>
        <taxon>Ascomycota</taxon>
        <taxon>Pezizomycotina</taxon>
        <taxon>Dothideomycetes</taxon>
        <taxon>Dothideomycetidae</taxon>
        <taxon>Mycosphaerellales</taxon>
        <taxon>Mycosphaerellaceae</taxon>
        <taxon>Zasmidium</taxon>
    </lineage>
</organism>
<dbReference type="EMBL" id="ML993593">
    <property type="protein sequence ID" value="KAF2167446.1"/>
    <property type="molecule type" value="Genomic_DNA"/>
</dbReference>
<accession>A0A6A6CPQ3</accession>
<reference evidence="3" key="1">
    <citation type="journal article" date="2020" name="Stud. Mycol.">
        <title>101 Dothideomycetes genomes: a test case for predicting lifestyles and emergence of pathogens.</title>
        <authorList>
            <person name="Haridas S."/>
            <person name="Albert R."/>
            <person name="Binder M."/>
            <person name="Bloem J."/>
            <person name="Labutti K."/>
            <person name="Salamov A."/>
            <person name="Andreopoulos B."/>
            <person name="Baker S."/>
            <person name="Barry K."/>
            <person name="Bills G."/>
            <person name="Bluhm B."/>
            <person name="Cannon C."/>
            <person name="Castanera R."/>
            <person name="Culley D."/>
            <person name="Daum C."/>
            <person name="Ezra D."/>
            <person name="Gonzalez J."/>
            <person name="Henrissat B."/>
            <person name="Kuo A."/>
            <person name="Liang C."/>
            <person name="Lipzen A."/>
            <person name="Lutzoni F."/>
            <person name="Magnuson J."/>
            <person name="Mondo S."/>
            <person name="Nolan M."/>
            <person name="Ohm R."/>
            <person name="Pangilinan J."/>
            <person name="Park H.-J."/>
            <person name="Ramirez L."/>
            <person name="Alfaro M."/>
            <person name="Sun H."/>
            <person name="Tritt A."/>
            <person name="Yoshinaga Y."/>
            <person name="Zwiers L.-H."/>
            <person name="Turgeon B."/>
            <person name="Goodwin S."/>
            <person name="Spatafora J."/>
            <person name="Crous P."/>
            <person name="Grigoriev I."/>
        </authorList>
    </citation>
    <scope>NUCLEOTIDE SEQUENCE</scope>
    <source>
        <strain evidence="3">ATCC 36951</strain>
    </source>
</reference>
<keyword evidence="4" id="KW-1185">Reference proteome</keyword>
<dbReference type="Gene3D" id="1.25.40.20">
    <property type="entry name" value="Ankyrin repeat-containing domain"/>
    <property type="match status" value="1"/>
</dbReference>
<feature type="repeat" description="ANK" evidence="1">
    <location>
        <begin position="716"/>
        <end position="749"/>
    </location>
</feature>
<evidence type="ECO:0000313" key="4">
    <source>
        <dbReference type="Proteomes" id="UP000799537"/>
    </source>
</evidence>
<dbReference type="SMART" id="SM00248">
    <property type="entry name" value="ANK"/>
    <property type="match status" value="7"/>
</dbReference>
<feature type="repeat" description="ANK" evidence="1">
    <location>
        <begin position="618"/>
        <end position="650"/>
    </location>
</feature>
<name>A0A6A6CPQ3_ZASCE</name>
<protein>
    <submittedName>
        <fullName evidence="3">Uncharacterized protein</fullName>
    </submittedName>
</protein>
<dbReference type="Pfam" id="PF12796">
    <property type="entry name" value="Ank_2"/>
    <property type="match status" value="2"/>
</dbReference>
<dbReference type="PROSITE" id="PS50088">
    <property type="entry name" value="ANK_REPEAT"/>
    <property type="match status" value="4"/>
</dbReference>
<proteinExistence type="predicted"/>
<dbReference type="PANTHER" id="PTHR10039:SF16">
    <property type="entry name" value="GPI INOSITOL-DEACYLASE"/>
    <property type="match status" value="1"/>
</dbReference>
<gene>
    <name evidence="3" type="ORF">M409DRAFT_54045</name>
</gene>
<dbReference type="PROSITE" id="PS50297">
    <property type="entry name" value="ANK_REP_REGION"/>
    <property type="match status" value="2"/>
</dbReference>
<evidence type="ECO:0000313" key="3">
    <source>
        <dbReference type="EMBL" id="KAF2167446.1"/>
    </source>
</evidence>
<feature type="repeat" description="ANK" evidence="1">
    <location>
        <begin position="683"/>
        <end position="715"/>
    </location>
</feature>
<feature type="repeat" description="ANK" evidence="1">
    <location>
        <begin position="792"/>
        <end position="824"/>
    </location>
</feature>
<dbReference type="GeneID" id="54565837"/>
<keyword evidence="1" id="KW-0040">ANK repeat</keyword>
<sequence length="926" mass="103121">MDPGTALGVASLGLEVCKILLIFYQDFQSQNSDIKEVYDSIRRLGHLFEQCQVVIQRVTANNDTRKTVDECLADCLEDVKELERQAKKLTGDPDLKTVFDKLKVGGRKLAYPFRRGTLQQLKGFVTNTLDSLAVAIDLLQLDISVDGSAALKAQVADILHQMNAIANSIRTIDTTTQMIAKDVGTALSIAQQQELDAALNWLNAPDPSTNHEEARKKHEEGTGEWFLASKEYKDWVEAENRLGQAVLDQFGAFTDETTEYRESTPCSTRDIREAMQRNQAVSVRLSEESINPDIQLFIERRLERDLNFDSGKKRFLLEHKTEIKEAFEQKAGGMSRWAYCQLEEIKRAKYFRKIELSKVLARLPSSLAETYERILLRLPEQCSRDVRKALIWLAFSRDHLTAQMLTEACITSPDENPFVDEGSRDTMPEMLEVLSSLLQIEGQGDGEDKTEKNLAQRRVQLAHFSVKEFLVDSRTENGPASFFYLDIGTAQDFLAQSCSAYMIHCYEHHRGSASSRNEQPLLKYACDYWISHKRAAEQRPVHTLTHQHHLRVLQDSRILVWWHRLSGIRVCGSWPPLVLAAFCNLPRTCLHLVQQTRAPDVEGPGDPSNPKLFERPGQTGSPLSTAARNGYMGIVELLFEHDADPNFTPRFPPLVSAVLGRNDDIARILLRQPTVDVSSALPNGSSALHHACRIGHTSLAMELIRREADVHSRTSYRETPLLVACGHNASPQLIRVLVDAGSDVTVRNTHGDSTIHQAALACRDDTADETTFMERAGILIRHGCPVDSRNATGATALHAAASTGNSRVVKVLIRLGLDVNTIDLAKSTLLWKLSASSRGSTTQNGVESVATLLSRGADVDPHSHDASVPTPLEVACQHKHITEIELLMDNGAETRRPLAVVERGGHGDSVTSKEERDKARAVARLL</sequence>
<dbReference type="AlphaFoldDB" id="A0A6A6CPQ3"/>
<dbReference type="RefSeq" id="XP_033668335.1">
    <property type="nucleotide sequence ID" value="XM_033812565.1"/>
</dbReference>
<dbReference type="SUPFAM" id="SSF48403">
    <property type="entry name" value="Ankyrin repeat"/>
    <property type="match status" value="1"/>
</dbReference>